<evidence type="ECO:0000313" key="2">
    <source>
        <dbReference type="Proteomes" id="UP000594015"/>
    </source>
</evidence>
<proteinExistence type="predicted"/>
<protein>
    <recommendedName>
        <fullName evidence="3">Transglutaminase-like cysteine proteinase BTLCP</fullName>
    </recommendedName>
</protein>
<dbReference type="Gene3D" id="3.10.620.30">
    <property type="match status" value="1"/>
</dbReference>
<evidence type="ECO:0000313" key="1">
    <source>
        <dbReference type="EMBL" id="QOZ73117.1"/>
    </source>
</evidence>
<dbReference type="Proteomes" id="UP000594015">
    <property type="component" value="Chromosome"/>
</dbReference>
<dbReference type="KEGG" id="barh:WN72_03715"/>
<dbReference type="PANTHER" id="PTHR39327">
    <property type="match status" value="1"/>
</dbReference>
<reference evidence="1 2" key="1">
    <citation type="submission" date="2018-06" db="EMBL/GenBank/DDBJ databases">
        <title>Comparative genomics of Bradyrhizobium nodulating Arachidis hypogaea.</title>
        <authorList>
            <person name="Li Y."/>
        </authorList>
    </citation>
    <scope>NUCLEOTIDE SEQUENCE [LARGE SCALE GENOMIC DNA]</scope>
    <source>
        <strain evidence="1 2">CCBAU 051107</strain>
    </source>
</reference>
<accession>A0AAE7TL80</accession>
<sequence>MAAGVTLSICQTMTAHSANERLSGPPTSASPAPLHLRFGDLTLPPMAYTKFCLNYRDECRPRLLFRGGPVHLTEARWKDLKEVNETVNSSIVPEPNELGLAAETWLIDPARGDCNDYAVSKRHRLLSRGWPQRALLLGEVVTVWGKRHLVLVVRTQSGDLVLDNLTAQIRPWPRAPYRWIRIQSPSDPRYWNFVAPRSV</sequence>
<dbReference type="Pfam" id="PF06035">
    <property type="entry name" value="Peptidase_C93"/>
    <property type="match status" value="1"/>
</dbReference>
<name>A0AAE7TL80_9BRAD</name>
<dbReference type="PANTHER" id="PTHR39327:SF1">
    <property type="entry name" value="BLR5470 PROTEIN"/>
    <property type="match status" value="1"/>
</dbReference>
<dbReference type="EMBL" id="CP030050">
    <property type="protein sequence ID" value="QOZ73117.1"/>
    <property type="molecule type" value="Genomic_DNA"/>
</dbReference>
<dbReference type="AlphaFoldDB" id="A0AAE7TL80"/>
<evidence type="ECO:0008006" key="3">
    <source>
        <dbReference type="Google" id="ProtNLM"/>
    </source>
</evidence>
<organism evidence="1 2">
    <name type="scientific">Bradyrhizobium arachidis</name>
    <dbReference type="NCBI Taxonomy" id="858423"/>
    <lineage>
        <taxon>Bacteria</taxon>
        <taxon>Pseudomonadati</taxon>
        <taxon>Pseudomonadota</taxon>
        <taxon>Alphaproteobacteria</taxon>
        <taxon>Hyphomicrobiales</taxon>
        <taxon>Nitrobacteraceae</taxon>
        <taxon>Bradyrhizobium</taxon>
    </lineage>
</organism>
<dbReference type="InterPro" id="IPR010319">
    <property type="entry name" value="Transglutaminase-like_Cys_pept"/>
</dbReference>
<gene>
    <name evidence="1" type="ORF">WN72_03715</name>
</gene>